<dbReference type="Gene3D" id="3.40.50.1240">
    <property type="entry name" value="Phosphoglycerate mutase-like"/>
    <property type="match status" value="1"/>
</dbReference>
<proteinExistence type="predicted"/>
<evidence type="ECO:0000313" key="1">
    <source>
        <dbReference type="EMBL" id="CUV65277.1"/>
    </source>
</evidence>
<protein>
    <submittedName>
        <fullName evidence="1">Phosphoglycerate mutase family protein</fullName>
    </submittedName>
</protein>
<dbReference type="InterPro" id="IPR013078">
    <property type="entry name" value="His_Pase_superF_clade-1"/>
</dbReference>
<dbReference type="Pfam" id="PF00300">
    <property type="entry name" value="His_Phos_1"/>
    <property type="match status" value="1"/>
</dbReference>
<dbReference type="EMBL" id="FAXN01000023">
    <property type="protein sequence ID" value="CUV65277.1"/>
    <property type="molecule type" value="Genomic_DNA"/>
</dbReference>
<accession>A0A0S4XM08</accession>
<organism evidence="1">
    <name type="scientific">Sulfurovum sp. enrichment culture clone C5</name>
    <dbReference type="NCBI Taxonomy" id="497650"/>
    <lineage>
        <taxon>Bacteria</taxon>
        <taxon>Pseudomonadati</taxon>
        <taxon>Campylobacterota</taxon>
        <taxon>Epsilonproteobacteria</taxon>
        <taxon>Campylobacterales</taxon>
        <taxon>Sulfurovaceae</taxon>
        <taxon>Sulfurovum</taxon>
        <taxon>environmental samples</taxon>
    </lineage>
</organism>
<dbReference type="SUPFAM" id="SSF53254">
    <property type="entry name" value="Phosphoglycerate mutase-like"/>
    <property type="match status" value="1"/>
</dbReference>
<gene>
    <name evidence="1" type="ORF">BN3087_240016</name>
</gene>
<sequence>MIYILRHFKVKDNSKIWLNSREFNDWVKEYDLFELEYLNLHLPSKIDKTYVSSLARAIKTAEHLDIAYQISDLLTEVKSKAFINTNIKLPKWLWLFIDRVLWFFNANSSENRDMTHKRINEFIEKIDLDDDIFIITHGFFMKQIVRQFKSLGFLCDIDIRPKNGKIYELSKR</sequence>
<dbReference type="AlphaFoldDB" id="A0A0S4XM08"/>
<name>A0A0S4XM08_9BACT</name>
<dbReference type="InterPro" id="IPR029033">
    <property type="entry name" value="His_PPase_superfam"/>
</dbReference>
<reference evidence="1" key="1">
    <citation type="submission" date="2015-11" db="EMBL/GenBank/DDBJ databases">
        <authorList>
            <person name="Zhang Y."/>
            <person name="Guo Z."/>
        </authorList>
    </citation>
    <scope>NUCLEOTIDE SEQUENCE</scope>
    <source>
        <strain evidence="1">BN30871</strain>
    </source>
</reference>